<dbReference type="PANTHER" id="PTHR31956:SF1">
    <property type="entry name" value="NON-SPECIFIC PHOSPHOLIPASE C1"/>
    <property type="match status" value="1"/>
</dbReference>
<sequence>MRTLMAIASVTALTVWTAQWPARAGVQLPHYDHVVIVVEENHAASQIIGNKSAPFINTLAANGALMTQAFAVAHPSEPNYLALFAGNTFGVDSDACPLTLGPEPNLAAELIASRYSFGGFAEDLPAVGSTVCGAGKYARKHAPWVNFSNVAPAASMPFTSFAAGPQLPTVSFVVPNLDNDMHDGSVAQADTWLAANIAPYANWAMANHGLLIVTFDEDDDAERNQISTILYGADVRPGTYGEPINHYSVLSTVEQLYGLPKTGLAATTPPIASVWATNS</sequence>
<dbReference type="InterPro" id="IPR007312">
    <property type="entry name" value="Phosphoesterase"/>
</dbReference>
<dbReference type="AlphaFoldDB" id="A0A064CN56"/>
<dbReference type="Proteomes" id="UP000022835">
    <property type="component" value="Unassembled WGS sequence"/>
</dbReference>
<protein>
    <submittedName>
        <fullName evidence="4">Acid phosphatase</fullName>
    </submittedName>
</protein>
<dbReference type="InterPro" id="IPR017850">
    <property type="entry name" value="Alkaline_phosphatase_core_sf"/>
</dbReference>
<evidence type="ECO:0000313" key="4">
    <source>
        <dbReference type="EMBL" id="KDF02000.1"/>
    </source>
</evidence>
<keyword evidence="5" id="KW-1185">Reference proteome</keyword>
<evidence type="ECO:0000256" key="3">
    <source>
        <dbReference type="ARBA" id="ARBA00023026"/>
    </source>
</evidence>
<dbReference type="STRING" id="1440774.Y900_024500"/>
<evidence type="ECO:0000313" key="5">
    <source>
        <dbReference type="Proteomes" id="UP000022835"/>
    </source>
</evidence>
<organism evidence="4 5">
    <name type="scientific">Mycolicibacterium aromaticivorans JS19b1 = JCM 16368</name>
    <dbReference type="NCBI Taxonomy" id="1440774"/>
    <lineage>
        <taxon>Bacteria</taxon>
        <taxon>Bacillati</taxon>
        <taxon>Actinomycetota</taxon>
        <taxon>Actinomycetes</taxon>
        <taxon>Mycobacteriales</taxon>
        <taxon>Mycobacteriaceae</taxon>
        <taxon>Mycolicibacterium</taxon>
    </lineage>
</organism>
<evidence type="ECO:0000256" key="1">
    <source>
        <dbReference type="ARBA" id="ARBA00022525"/>
    </source>
</evidence>
<dbReference type="Pfam" id="PF04185">
    <property type="entry name" value="Phosphoesterase"/>
    <property type="match status" value="1"/>
</dbReference>
<reference evidence="4" key="1">
    <citation type="submission" date="2014-05" db="EMBL/GenBank/DDBJ databases">
        <title>Genome sequence of Mycobacterium aromaticivorans strain JS19b1T (= DSM 45407T).</title>
        <authorList>
            <person name="Kwak Y."/>
            <person name="Park G.-S."/>
            <person name="Li Q.X."/>
            <person name="Lee S.-E."/>
            <person name="Shin J.-H."/>
        </authorList>
    </citation>
    <scope>NUCLEOTIDE SEQUENCE [LARGE SCALE GENOMIC DNA]</scope>
    <source>
        <strain evidence="4">JS19b1</strain>
    </source>
</reference>
<dbReference type="EMBL" id="JALN02000001">
    <property type="protein sequence ID" value="KDF02000.1"/>
    <property type="molecule type" value="Genomic_DNA"/>
</dbReference>
<evidence type="ECO:0000256" key="2">
    <source>
        <dbReference type="ARBA" id="ARBA00022801"/>
    </source>
</evidence>
<keyword evidence="3" id="KW-0843">Virulence</keyword>
<comment type="caution">
    <text evidence="4">The sequence shown here is derived from an EMBL/GenBank/DDBJ whole genome shotgun (WGS) entry which is preliminary data.</text>
</comment>
<gene>
    <name evidence="4" type="ORF">Y900_024500</name>
</gene>
<dbReference type="SUPFAM" id="SSF53649">
    <property type="entry name" value="Alkaline phosphatase-like"/>
    <property type="match status" value="1"/>
</dbReference>
<dbReference type="eggNOG" id="COG3511">
    <property type="taxonomic scope" value="Bacteria"/>
</dbReference>
<name>A0A064CN56_9MYCO</name>
<dbReference type="PANTHER" id="PTHR31956">
    <property type="entry name" value="NON-SPECIFIC PHOSPHOLIPASE C4-RELATED"/>
    <property type="match status" value="1"/>
</dbReference>
<dbReference type="Gene3D" id="3.40.720.10">
    <property type="entry name" value="Alkaline Phosphatase, subunit A"/>
    <property type="match status" value="1"/>
</dbReference>
<keyword evidence="1" id="KW-0964">Secreted</keyword>
<dbReference type="GO" id="GO:0042578">
    <property type="term" value="F:phosphoric ester hydrolase activity"/>
    <property type="evidence" value="ECO:0007669"/>
    <property type="project" value="UniProtKB-ARBA"/>
</dbReference>
<keyword evidence="2" id="KW-0378">Hydrolase</keyword>
<accession>A0A064CN56</accession>
<proteinExistence type="predicted"/>